<keyword evidence="4 13" id="KW-0732">Signal</keyword>
<dbReference type="GO" id="GO:0005178">
    <property type="term" value="F:integrin binding"/>
    <property type="evidence" value="ECO:0007669"/>
    <property type="project" value="TreeGrafter"/>
</dbReference>
<dbReference type="InterPro" id="IPR018184">
    <property type="entry name" value="Integrin_alpha_C_CS"/>
</dbReference>
<evidence type="ECO:0000256" key="12">
    <source>
        <dbReference type="PROSITE-ProRule" id="PRU00803"/>
    </source>
</evidence>
<keyword evidence="19" id="KW-1185">Reference proteome</keyword>
<feature type="domain" description="Integrin alpha second immunoglobulin-like" evidence="16">
    <location>
        <begin position="656"/>
        <end position="801"/>
    </location>
</feature>
<keyword evidence="8 13" id="KW-0401">Integrin</keyword>
<comment type="similarity">
    <text evidence="2 13">Belongs to the integrin alpha chain family.</text>
</comment>
<feature type="transmembrane region" description="Helical" evidence="13">
    <location>
        <begin position="1057"/>
        <end position="1079"/>
    </location>
</feature>
<dbReference type="PRINTS" id="PR01185">
    <property type="entry name" value="INTEGRINA"/>
</dbReference>
<gene>
    <name evidence="18" type="ORF">GSLYS_00007642001</name>
</gene>
<evidence type="ECO:0000256" key="9">
    <source>
        <dbReference type="ARBA" id="ARBA00023136"/>
    </source>
</evidence>
<keyword evidence="9 13" id="KW-0472">Membrane</keyword>
<dbReference type="InterPro" id="IPR032695">
    <property type="entry name" value="Integrin_dom_sf"/>
</dbReference>
<evidence type="ECO:0000256" key="5">
    <source>
        <dbReference type="ARBA" id="ARBA00022737"/>
    </source>
</evidence>
<evidence type="ECO:0000256" key="8">
    <source>
        <dbReference type="ARBA" id="ARBA00023037"/>
    </source>
</evidence>
<dbReference type="GO" id="GO:0007160">
    <property type="term" value="P:cell-matrix adhesion"/>
    <property type="evidence" value="ECO:0007669"/>
    <property type="project" value="TreeGrafter"/>
</dbReference>
<keyword evidence="5" id="KW-0677">Repeat</keyword>
<dbReference type="InterPro" id="IPR013649">
    <property type="entry name" value="Integrin_alpha_Ig-like_1"/>
</dbReference>
<feature type="signal peptide" evidence="13">
    <location>
        <begin position="1"/>
        <end position="25"/>
    </location>
</feature>
<evidence type="ECO:0000259" key="15">
    <source>
        <dbReference type="Pfam" id="PF08441"/>
    </source>
</evidence>
<evidence type="ECO:0000256" key="11">
    <source>
        <dbReference type="ARBA" id="ARBA00023180"/>
    </source>
</evidence>
<evidence type="ECO:0000259" key="17">
    <source>
        <dbReference type="Pfam" id="PF20806"/>
    </source>
</evidence>
<evidence type="ECO:0000256" key="6">
    <source>
        <dbReference type="ARBA" id="ARBA00022889"/>
    </source>
</evidence>
<dbReference type="Gene3D" id="2.60.40.1530">
    <property type="entry name" value="ntegrin, alpha v. Chain A, domain 4"/>
    <property type="match status" value="1"/>
</dbReference>
<protein>
    <recommendedName>
        <fullName evidence="20">Integrin alpha-2 domain-containing protein</fullName>
    </recommendedName>
</protein>
<dbReference type="Pfam" id="PF01839">
    <property type="entry name" value="FG-GAP"/>
    <property type="match status" value="3"/>
</dbReference>
<dbReference type="GO" id="GO:0007229">
    <property type="term" value="P:integrin-mediated signaling pathway"/>
    <property type="evidence" value="ECO:0007669"/>
    <property type="project" value="UniProtKB-KW"/>
</dbReference>
<dbReference type="Pfam" id="PF20805">
    <property type="entry name" value="Integrin_A_Ig_2"/>
    <property type="match status" value="1"/>
</dbReference>
<evidence type="ECO:0000313" key="18">
    <source>
        <dbReference type="EMBL" id="CAL1533682.1"/>
    </source>
</evidence>
<dbReference type="GO" id="GO:0009897">
    <property type="term" value="C:external side of plasma membrane"/>
    <property type="evidence" value="ECO:0007669"/>
    <property type="project" value="TreeGrafter"/>
</dbReference>
<comment type="subcellular location">
    <subcellularLocation>
        <location evidence="1 13">Membrane</location>
        <topology evidence="1 13">Single-pass type I membrane protein</topology>
    </subcellularLocation>
</comment>
<dbReference type="InterPro" id="IPR013517">
    <property type="entry name" value="FG-GAP"/>
</dbReference>
<keyword evidence="6 13" id="KW-0130">Cell adhesion</keyword>
<dbReference type="EMBL" id="CAXITT010000149">
    <property type="protein sequence ID" value="CAL1533682.1"/>
    <property type="molecule type" value="Genomic_DNA"/>
</dbReference>
<dbReference type="Proteomes" id="UP001497497">
    <property type="component" value="Unassembled WGS sequence"/>
</dbReference>
<feature type="repeat" description="FG-GAP" evidence="12">
    <location>
        <begin position="27"/>
        <end position="100"/>
    </location>
</feature>
<dbReference type="Gene3D" id="2.130.10.130">
    <property type="entry name" value="Integrin alpha, N-terminal"/>
    <property type="match status" value="1"/>
</dbReference>
<keyword evidence="10 13" id="KW-0675">Receptor</keyword>
<feature type="region of interest" description="Disordered" evidence="14">
    <location>
        <begin position="925"/>
        <end position="954"/>
    </location>
</feature>
<accession>A0AAV2HIV7</accession>
<dbReference type="GO" id="GO:0098609">
    <property type="term" value="P:cell-cell adhesion"/>
    <property type="evidence" value="ECO:0007669"/>
    <property type="project" value="TreeGrafter"/>
</dbReference>
<dbReference type="InterPro" id="IPR048286">
    <property type="entry name" value="Integrin_alpha_Ig-like_3"/>
</dbReference>
<dbReference type="InterPro" id="IPR028994">
    <property type="entry name" value="Integrin_alpha_N"/>
</dbReference>
<dbReference type="GO" id="GO:0033627">
    <property type="term" value="P:cell adhesion mediated by integrin"/>
    <property type="evidence" value="ECO:0007669"/>
    <property type="project" value="TreeGrafter"/>
</dbReference>
<dbReference type="Pfam" id="PF20806">
    <property type="entry name" value="Integrin_A_Ig_3"/>
    <property type="match status" value="1"/>
</dbReference>
<feature type="repeat" description="FG-GAP" evidence="12">
    <location>
        <begin position="430"/>
        <end position="493"/>
    </location>
</feature>
<feature type="domain" description="Integrin alpha third immunoglobulin-like" evidence="17">
    <location>
        <begin position="824"/>
        <end position="1033"/>
    </location>
</feature>
<feature type="chain" id="PRO_5043089944" description="Integrin alpha-2 domain-containing protein" evidence="13">
    <location>
        <begin position="26"/>
        <end position="1114"/>
    </location>
</feature>
<dbReference type="AlphaFoldDB" id="A0AAV2HIV7"/>
<dbReference type="SUPFAM" id="SSF69318">
    <property type="entry name" value="Integrin alpha N-terminal domain"/>
    <property type="match status" value="1"/>
</dbReference>
<dbReference type="InterPro" id="IPR048285">
    <property type="entry name" value="Integrin_alpha_Ig-like_2"/>
</dbReference>
<dbReference type="SUPFAM" id="SSF69179">
    <property type="entry name" value="Integrin domains"/>
    <property type="match status" value="3"/>
</dbReference>
<organism evidence="18 19">
    <name type="scientific">Lymnaea stagnalis</name>
    <name type="common">Great pond snail</name>
    <name type="synonym">Helix stagnalis</name>
    <dbReference type="NCBI Taxonomy" id="6523"/>
    <lineage>
        <taxon>Eukaryota</taxon>
        <taxon>Metazoa</taxon>
        <taxon>Spiralia</taxon>
        <taxon>Lophotrochozoa</taxon>
        <taxon>Mollusca</taxon>
        <taxon>Gastropoda</taxon>
        <taxon>Heterobranchia</taxon>
        <taxon>Euthyneura</taxon>
        <taxon>Panpulmonata</taxon>
        <taxon>Hygrophila</taxon>
        <taxon>Lymnaeoidea</taxon>
        <taxon>Lymnaeidae</taxon>
        <taxon>Lymnaea</taxon>
    </lineage>
</organism>
<evidence type="ECO:0000256" key="4">
    <source>
        <dbReference type="ARBA" id="ARBA00022729"/>
    </source>
</evidence>
<dbReference type="Gene3D" id="1.20.5.930">
    <property type="entry name" value="Bicelle-embedded integrin alpha(iib) transmembrane segment"/>
    <property type="match status" value="1"/>
</dbReference>
<evidence type="ECO:0000256" key="3">
    <source>
        <dbReference type="ARBA" id="ARBA00022692"/>
    </source>
</evidence>
<evidence type="ECO:0008006" key="20">
    <source>
        <dbReference type="Google" id="ProtNLM"/>
    </source>
</evidence>
<keyword evidence="7 13" id="KW-1133">Transmembrane helix</keyword>
<evidence type="ECO:0000256" key="10">
    <source>
        <dbReference type="ARBA" id="ARBA00023170"/>
    </source>
</evidence>
<feature type="repeat" description="FG-GAP" evidence="12">
    <location>
        <begin position="173"/>
        <end position="225"/>
    </location>
</feature>
<proteinExistence type="inferred from homology"/>
<dbReference type="InterPro" id="IPR013519">
    <property type="entry name" value="Int_alpha_beta-p"/>
</dbReference>
<dbReference type="PANTHER" id="PTHR23220">
    <property type="entry name" value="INTEGRIN ALPHA"/>
    <property type="match status" value="1"/>
</dbReference>
<comment type="caution">
    <text evidence="18">The sequence shown here is derived from an EMBL/GenBank/DDBJ whole genome shotgun (WGS) entry which is preliminary data.</text>
</comment>
<dbReference type="Pfam" id="PF08441">
    <property type="entry name" value="Integrin_A_Ig_1"/>
    <property type="match status" value="1"/>
</dbReference>
<dbReference type="Gene3D" id="2.60.40.1460">
    <property type="entry name" value="Integrin domains. Chain A, domain 2"/>
    <property type="match status" value="1"/>
</dbReference>
<feature type="repeat" description="FG-GAP" evidence="12">
    <location>
        <begin position="299"/>
        <end position="358"/>
    </location>
</feature>
<feature type="domain" description="Integrin alpha first immunoglubulin-like" evidence="15">
    <location>
        <begin position="478"/>
        <end position="638"/>
    </location>
</feature>
<dbReference type="InterPro" id="IPR000413">
    <property type="entry name" value="Integrin_alpha"/>
</dbReference>
<evidence type="ECO:0000313" key="19">
    <source>
        <dbReference type="Proteomes" id="UP001497497"/>
    </source>
</evidence>
<dbReference type="GO" id="GO:0008305">
    <property type="term" value="C:integrin complex"/>
    <property type="evidence" value="ECO:0007669"/>
    <property type="project" value="InterPro"/>
</dbReference>
<evidence type="ECO:0000256" key="13">
    <source>
        <dbReference type="RuleBase" id="RU003762"/>
    </source>
</evidence>
<evidence type="ECO:0000256" key="14">
    <source>
        <dbReference type="SAM" id="MobiDB-lite"/>
    </source>
</evidence>
<evidence type="ECO:0000256" key="1">
    <source>
        <dbReference type="ARBA" id="ARBA00004479"/>
    </source>
</evidence>
<dbReference type="PANTHER" id="PTHR23220:SF122">
    <property type="entry name" value="INTEGRIN ALPHA-PS1"/>
    <property type="match status" value="1"/>
</dbReference>
<keyword evidence="3 13" id="KW-0812">Transmembrane</keyword>
<evidence type="ECO:0000259" key="16">
    <source>
        <dbReference type="Pfam" id="PF20805"/>
    </source>
</evidence>
<evidence type="ECO:0000256" key="7">
    <source>
        <dbReference type="ARBA" id="ARBA00022989"/>
    </source>
</evidence>
<dbReference type="Gene3D" id="2.60.40.1510">
    <property type="entry name" value="ntegrin, alpha v. Chain A, domain 3"/>
    <property type="match status" value="1"/>
</dbReference>
<sequence>MGIVNESLTLLISIYLCNLLNLSDGINLDASFSVLKKGFSGSYFGFSVAQHQILSDDDNAKLLENLILVGAPKEIRPLGSNKTSGGALYKCSLTENAQEKCSYIVDGVSTVPAATETIDDQWLGVTMASSGPGKKVVACAHRYIKDKSAPGVCFVFPANLQDPVDQYRPCEKQSHTRFMEDFGLCQAGMSAAVGQDDALIMGAPGSLIWQGAMFLTNITDELGASTTEIVSPYFGDVQAKAENKQVSPTGPYALNGYSVTMGRFDSSKVLYYVTGSPKSNNKGEIVFFKQHPKGTLRYEPEHIVKGALDFSGFGTSLLAVDLNQDGFDDLVVGAPYYFSKNRGGAIYIYSGGREMISKNSKPLEILSREMTALECEQLMCEHALFGMSLSKLGDINMDGYQDLAVGAPYEGKGAVYIYHGAAKISEKYVQRITASELQLPNIRSFGYSLSGGLDLDQNGYPDLVVGAYESDTVALIRSRPIIKISPKLSVSPKAVDLEAASKACASPGVKLEFKHRLCVEIKLCLSFTTLLTGRSSTSVDVTYKLEAEPTRRVSRVELQDAQDVGKKVIDNRTVSLQANAEKCVTEIALLKDQFDDKLNPMEFRFSFGLSTDKEKAPPYPSSSTVNINGYPVLDTDGSLNEKPNSVSVEAEFVMECGEDNKCSSNLQFNAELKDLTKNSDGVHELVISGSNQLHVEMRLSNEGEPAYLTKVYVMKPKAVTYLGTDTQVNLYFLFKDSVACQSLKDNDNLIMCDQIGNPLRTGRNTYFILRLNVPTALSETDELYSITAWVNTSSKDETPLNDLYDLKFRVINRADIYVDATVAPDSPILCKGEPREAQDLIDESNIGASVTHNFVVRNAGPGVVAESYITIRWPYEVAGPRGGPGKYLLYLMEMPKPIGPVLKCNDITEFINPLDIKKVLNEPAAGASLDPEGGDSEDNKSVRRRKRQAEKDTRASGTVVVMSCQDSEKVKCFELKCQLGKLEPNVDFVKFTFKARLWESTLLSDYRSAAEVQIISWANLTVPDKLRITQPKENDVKIAITRAVPDIKETAGGQVQWWIILVAVLIGLVVLLVVIFVLYKLGFFRRKRMEDMHMYKAEKKQQAMLDDYENNTTN</sequence>
<reference evidence="18 19" key="1">
    <citation type="submission" date="2024-04" db="EMBL/GenBank/DDBJ databases">
        <authorList>
            <consortium name="Genoscope - CEA"/>
            <person name="William W."/>
        </authorList>
    </citation>
    <scope>NUCLEOTIDE SEQUENCE [LARGE SCALE GENOMIC DNA]</scope>
</reference>
<feature type="repeat" description="FG-GAP" evidence="12">
    <location>
        <begin position="371"/>
        <end position="427"/>
    </location>
</feature>
<dbReference type="SMART" id="SM00191">
    <property type="entry name" value="Int_alpha"/>
    <property type="match status" value="6"/>
</dbReference>
<name>A0AAV2HIV7_LYMST</name>
<dbReference type="PROSITE" id="PS00242">
    <property type="entry name" value="INTEGRIN_ALPHA"/>
    <property type="match status" value="1"/>
</dbReference>
<evidence type="ECO:0000256" key="2">
    <source>
        <dbReference type="ARBA" id="ARBA00008054"/>
    </source>
</evidence>
<keyword evidence="11" id="KW-0325">Glycoprotein</keyword>
<dbReference type="PROSITE" id="PS51470">
    <property type="entry name" value="FG_GAP"/>
    <property type="match status" value="5"/>
</dbReference>